<feature type="domain" description="MaoC-like" evidence="1">
    <location>
        <begin position="12"/>
        <end position="112"/>
    </location>
</feature>
<organism evidence="2 3">
    <name type="scientific">Sphingomonas colocasiae</name>
    <dbReference type="NCBI Taxonomy" id="1848973"/>
    <lineage>
        <taxon>Bacteria</taxon>
        <taxon>Pseudomonadati</taxon>
        <taxon>Pseudomonadota</taxon>
        <taxon>Alphaproteobacteria</taxon>
        <taxon>Sphingomonadales</taxon>
        <taxon>Sphingomonadaceae</taxon>
        <taxon>Sphingomonas</taxon>
    </lineage>
</organism>
<keyword evidence="3" id="KW-1185">Reference proteome</keyword>
<accession>A0ABS7PWF3</accession>
<dbReference type="InterPro" id="IPR029069">
    <property type="entry name" value="HotDog_dom_sf"/>
</dbReference>
<dbReference type="Pfam" id="PF01575">
    <property type="entry name" value="MaoC_dehydratas"/>
    <property type="match status" value="1"/>
</dbReference>
<proteinExistence type="predicted"/>
<dbReference type="Proteomes" id="UP000706039">
    <property type="component" value="Unassembled WGS sequence"/>
</dbReference>
<dbReference type="PANTHER" id="PTHR42993">
    <property type="entry name" value="MAOC-LIKE DEHYDRATASE DOMAIN-CONTAINING PROTEIN"/>
    <property type="match status" value="1"/>
</dbReference>
<evidence type="ECO:0000313" key="2">
    <source>
        <dbReference type="EMBL" id="MBY8824309.1"/>
    </source>
</evidence>
<dbReference type="CDD" id="cd03450">
    <property type="entry name" value="NodN"/>
    <property type="match status" value="1"/>
</dbReference>
<dbReference type="SUPFAM" id="SSF54637">
    <property type="entry name" value="Thioesterase/thiol ester dehydrase-isomerase"/>
    <property type="match status" value="1"/>
</dbReference>
<dbReference type="InterPro" id="IPR002539">
    <property type="entry name" value="MaoC-like_dom"/>
</dbReference>
<evidence type="ECO:0000259" key="1">
    <source>
        <dbReference type="Pfam" id="PF01575"/>
    </source>
</evidence>
<protein>
    <submittedName>
        <fullName evidence="2">MaoC family dehydratase</fullName>
    </submittedName>
</protein>
<gene>
    <name evidence="2" type="ORF">K7G82_18540</name>
</gene>
<dbReference type="RefSeq" id="WP_222991382.1">
    <property type="nucleotide sequence ID" value="NZ_JAINVV010000008.1"/>
</dbReference>
<dbReference type="PANTHER" id="PTHR42993:SF1">
    <property type="entry name" value="MAOC-LIKE DEHYDRATASE DOMAIN-CONTAINING PROTEIN"/>
    <property type="match status" value="1"/>
</dbReference>
<name>A0ABS7PWF3_9SPHN</name>
<dbReference type="EMBL" id="JAINVV010000008">
    <property type="protein sequence ID" value="MBY8824309.1"/>
    <property type="molecule type" value="Genomic_DNA"/>
</dbReference>
<comment type="caution">
    <text evidence="2">The sequence shown here is derived from an EMBL/GenBank/DDBJ whole genome shotgun (WGS) entry which is preliminary data.</text>
</comment>
<evidence type="ECO:0000313" key="3">
    <source>
        <dbReference type="Proteomes" id="UP000706039"/>
    </source>
</evidence>
<sequence length="164" mass="17994">MLKTTLADLHTHVGATIGPSEWIKVGQQRIDGYADAVSDHNWIHCDVPRATAAFGGTIAHGLLTLSMAPPIAQTLIDIDDVETDLNYGFDKVRFLSVVHGGDRIRLWLKVLEVVPRGAGVILRMEYSIEVEGKAKPAIVADWLFILFPRAEKLAAQAKLESKPD</sequence>
<dbReference type="Gene3D" id="3.10.129.10">
    <property type="entry name" value="Hotdog Thioesterase"/>
    <property type="match status" value="1"/>
</dbReference>
<dbReference type="InterPro" id="IPR039375">
    <property type="entry name" value="NodN-like"/>
</dbReference>
<reference evidence="2 3" key="1">
    <citation type="submission" date="2021-08" db="EMBL/GenBank/DDBJ databases">
        <authorList>
            <person name="Tuo L."/>
        </authorList>
    </citation>
    <scope>NUCLEOTIDE SEQUENCE [LARGE SCALE GENOMIC DNA]</scope>
    <source>
        <strain evidence="2 3">JCM 31229</strain>
    </source>
</reference>